<dbReference type="EMBL" id="JAQQFM010000006">
    <property type="protein sequence ID" value="MFL9925748.1"/>
    <property type="molecule type" value="Genomic_DNA"/>
</dbReference>
<evidence type="ECO:0000256" key="1">
    <source>
        <dbReference type="SAM" id="MobiDB-lite"/>
    </source>
</evidence>
<accession>A0ABW9AA96</accession>
<dbReference type="Proteomes" id="UP001629246">
    <property type="component" value="Unassembled WGS sequence"/>
</dbReference>
<evidence type="ECO:0000313" key="3">
    <source>
        <dbReference type="Proteomes" id="UP001629246"/>
    </source>
</evidence>
<comment type="caution">
    <text evidence="2">The sequence shown here is derived from an EMBL/GenBank/DDBJ whole genome shotgun (WGS) entry which is preliminary data.</text>
</comment>
<proteinExistence type="predicted"/>
<organism evidence="2 3">
    <name type="scientific">Herbaspirillum lusitanum</name>
    <dbReference type="NCBI Taxonomy" id="213312"/>
    <lineage>
        <taxon>Bacteria</taxon>
        <taxon>Pseudomonadati</taxon>
        <taxon>Pseudomonadota</taxon>
        <taxon>Betaproteobacteria</taxon>
        <taxon>Burkholderiales</taxon>
        <taxon>Oxalobacteraceae</taxon>
        <taxon>Herbaspirillum</taxon>
    </lineage>
</organism>
<gene>
    <name evidence="2" type="ORF">PQR62_15815</name>
</gene>
<keyword evidence="3" id="KW-1185">Reference proteome</keyword>
<reference evidence="2 3" key="1">
    <citation type="journal article" date="2024" name="Chem. Sci.">
        <title>Discovery of megapolipeptins by genome mining of a Burkholderiales bacteria collection.</title>
        <authorList>
            <person name="Paulo B.S."/>
            <person name="Recchia M.J.J."/>
            <person name="Lee S."/>
            <person name="Fergusson C.H."/>
            <person name="Romanowski S.B."/>
            <person name="Hernandez A."/>
            <person name="Krull N."/>
            <person name="Liu D.Y."/>
            <person name="Cavanagh H."/>
            <person name="Bos A."/>
            <person name="Gray C.A."/>
            <person name="Murphy B.T."/>
            <person name="Linington R.G."/>
            <person name="Eustaquio A.S."/>
        </authorList>
    </citation>
    <scope>NUCLEOTIDE SEQUENCE [LARGE SCALE GENOMIC DNA]</scope>
    <source>
        <strain evidence="2 3">RL21-008-BIB-A</strain>
    </source>
</reference>
<protein>
    <submittedName>
        <fullName evidence="2">Uncharacterized protein</fullName>
    </submittedName>
</protein>
<sequence>MLKFIARAYGKLLDYLNDSGSCTTGSHQGEPTHYGLYSSLNQNDAEHGRK</sequence>
<name>A0ABW9AA96_9BURK</name>
<evidence type="ECO:0000313" key="2">
    <source>
        <dbReference type="EMBL" id="MFL9925748.1"/>
    </source>
</evidence>
<dbReference type="RefSeq" id="WP_408158936.1">
    <property type="nucleotide sequence ID" value="NZ_JAQQFM010000006.1"/>
</dbReference>
<feature type="region of interest" description="Disordered" evidence="1">
    <location>
        <begin position="22"/>
        <end position="50"/>
    </location>
</feature>